<dbReference type="InterPro" id="IPR037481">
    <property type="entry name" value="LacX"/>
</dbReference>
<dbReference type="CDD" id="cd09024">
    <property type="entry name" value="Aldose_epim_lacX"/>
    <property type="match status" value="1"/>
</dbReference>
<keyword evidence="5" id="KW-1185">Reference proteome</keyword>
<dbReference type="Gene3D" id="2.70.98.10">
    <property type="match status" value="1"/>
</dbReference>
<name>A0A841MUD8_9BACT</name>
<dbReference type="Proteomes" id="UP000588604">
    <property type="component" value="Unassembled WGS sequence"/>
</dbReference>
<evidence type="ECO:0000313" key="5">
    <source>
        <dbReference type="Proteomes" id="UP000588604"/>
    </source>
</evidence>
<organism evidence="4 5">
    <name type="scientific">Algoriphagus iocasae</name>
    <dbReference type="NCBI Taxonomy" id="1836499"/>
    <lineage>
        <taxon>Bacteria</taxon>
        <taxon>Pseudomonadati</taxon>
        <taxon>Bacteroidota</taxon>
        <taxon>Cytophagia</taxon>
        <taxon>Cytophagales</taxon>
        <taxon>Cyclobacteriaceae</taxon>
        <taxon>Algoriphagus</taxon>
    </lineage>
</organism>
<dbReference type="AlphaFoldDB" id="A0A841MUD8"/>
<evidence type="ECO:0000313" key="4">
    <source>
        <dbReference type="EMBL" id="MBB6328214.1"/>
    </source>
</evidence>
<protein>
    <submittedName>
        <fullName evidence="4">Galactose mutarotase-like enzyme</fullName>
    </submittedName>
</protein>
<dbReference type="SUPFAM" id="SSF74650">
    <property type="entry name" value="Galactose mutarotase-like"/>
    <property type="match status" value="1"/>
</dbReference>
<dbReference type="InterPro" id="IPR008183">
    <property type="entry name" value="Aldose_1/G6P_1-epimerase"/>
</dbReference>
<dbReference type="RefSeq" id="WP_184496986.1">
    <property type="nucleotide sequence ID" value="NZ_JACIJO010000003.1"/>
</dbReference>
<evidence type="ECO:0000256" key="3">
    <source>
        <dbReference type="ARBA" id="ARBA00022837"/>
    </source>
</evidence>
<gene>
    <name evidence="4" type="ORF">FHS59_003857</name>
</gene>
<dbReference type="GO" id="GO:0005975">
    <property type="term" value="P:carbohydrate metabolic process"/>
    <property type="evidence" value="ECO:0007669"/>
    <property type="project" value="InterPro"/>
</dbReference>
<evidence type="ECO:0000256" key="1">
    <source>
        <dbReference type="ARBA" id="ARBA00001913"/>
    </source>
</evidence>
<keyword evidence="3" id="KW-0106">Calcium</keyword>
<evidence type="ECO:0000256" key="2">
    <source>
        <dbReference type="ARBA" id="ARBA00011245"/>
    </source>
</evidence>
<sequence>MIFTIESESLVVQVNLKGMELCSIRSKATGREYLWQGDPQFWTGQAPVLFPIIGALKDGKTSFNGKDYALPKHGFIRNSMLGKLIKQESDRLVFLVKSSPETKAVYPFEFSFELTYEISGKALIVSHQITNRGDESMYYSLGGHPAFNLPMSSNEKLEDYSVVFPKEETDHTWFIAEEGLIGGEGDLLLDHSKEIQLNDHIFDGDALIFKHLKSRSVSLVHAERGPFIRVDFEDFDYLGIWAKPGAPYVCLEPWLGIADSVNHSGKLVDKEGIRMLPANASETKEFTIHIME</sequence>
<dbReference type="Pfam" id="PF01263">
    <property type="entry name" value="Aldose_epim"/>
    <property type="match status" value="1"/>
</dbReference>
<accession>A0A841MUD8</accession>
<proteinExistence type="predicted"/>
<comment type="subunit">
    <text evidence="2">Monomer.</text>
</comment>
<comment type="cofactor">
    <cofactor evidence="1">
        <name>Ca(2+)</name>
        <dbReference type="ChEBI" id="CHEBI:29108"/>
    </cofactor>
</comment>
<dbReference type="GO" id="GO:0016853">
    <property type="term" value="F:isomerase activity"/>
    <property type="evidence" value="ECO:0007669"/>
    <property type="project" value="InterPro"/>
</dbReference>
<dbReference type="InterPro" id="IPR014718">
    <property type="entry name" value="GH-type_carb-bd"/>
</dbReference>
<dbReference type="GO" id="GO:0030246">
    <property type="term" value="F:carbohydrate binding"/>
    <property type="evidence" value="ECO:0007669"/>
    <property type="project" value="InterPro"/>
</dbReference>
<dbReference type="InterPro" id="IPR011013">
    <property type="entry name" value="Gal_mutarotase_sf_dom"/>
</dbReference>
<dbReference type="EMBL" id="JACIJO010000003">
    <property type="protein sequence ID" value="MBB6328214.1"/>
    <property type="molecule type" value="Genomic_DNA"/>
</dbReference>
<comment type="caution">
    <text evidence="4">The sequence shown here is derived from an EMBL/GenBank/DDBJ whole genome shotgun (WGS) entry which is preliminary data.</text>
</comment>
<reference evidence="4 5" key="1">
    <citation type="submission" date="2020-08" db="EMBL/GenBank/DDBJ databases">
        <title>Genomic Encyclopedia of Type Strains, Phase IV (KMG-IV): sequencing the most valuable type-strain genomes for metagenomic binning, comparative biology and taxonomic classification.</title>
        <authorList>
            <person name="Goeker M."/>
        </authorList>
    </citation>
    <scope>NUCLEOTIDE SEQUENCE [LARGE SCALE GENOMIC DNA]</scope>
    <source>
        <strain evidence="4 5">DSM 102044</strain>
    </source>
</reference>